<proteinExistence type="predicted"/>
<dbReference type="PANTHER" id="PTHR43130">
    <property type="entry name" value="ARAC-FAMILY TRANSCRIPTIONAL REGULATOR"/>
    <property type="match status" value="1"/>
</dbReference>
<name>A0A3M0HSC6_9ACTN</name>
<dbReference type="EMBL" id="PENI01000043">
    <property type="protein sequence ID" value="RMB80361.1"/>
    <property type="molecule type" value="Genomic_DNA"/>
</dbReference>
<comment type="caution">
    <text evidence="2">The sequence shown here is derived from an EMBL/GenBank/DDBJ whole genome shotgun (WGS) entry which is preliminary data.</text>
</comment>
<protein>
    <submittedName>
        <fullName evidence="2">Glutamine amidotransferase</fullName>
    </submittedName>
</protein>
<dbReference type="AlphaFoldDB" id="A0A3M0HSC6"/>
<evidence type="ECO:0000313" key="2">
    <source>
        <dbReference type="EMBL" id="RMB80361.1"/>
    </source>
</evidence>
<keyword evidence="2" id="KW-0315">Glutamine amidotransferase</keyword>
<dbReference type="Gene3D" id="3.40.50.880">
    <property type="match status" value="1"/>
</dbReference>
<evidence type="ECO:0000313" key="3">
    <source>
        <dbReference type="Proteomes" id="UP000270471"/>
    </source>
</evidence>
<dbReference type="Pfam" id="PF01965">
    <property type="entry name" value="DJ-1_PfpI"/>
    <property type="match status" value="1"/>
</dbReference>
<dbReference type="OrthoDB" id="4265717at2"/>
<dbReference type="InterPro" id="IPR002818">
    <property type="entry name" value="DJ-1/PfpI"/>
</dbReference>
<gene>
    <name evidence="2" type="ORF">CTZ28_40310</name>
</gene>
<organism evidence="2 3">
    <name type="scientific">Streptomyces shenzhenensis</name>
    <dbReference type="NCBI Taxonomy" id="943815"/>
    <lineage>
        <taxon>Bacteria</taxon>
        <taxon>Bacillati</taxon>
        <taxon>Actinomycetota</taxon>
        <taxon>Actinomycetes</taxon>
        <taxon>Kitasatosporales</taxon>
        <taxon>Streptomycetaceae</taxon>
        <taxon>Streptomyces</taxon>
    </lineage>
</organism>
<dbReference type="SUPFAM" id="SSF52317">
    <property type="entry name" value="Class I glutamine amidotransferase-like"/>
    <property type="match status" value="1"/>
</dbReference>
<dbReference type="InterPro" id="IPR052158">
    <property type="entry name" value="INH-QAR"/>
</dbReference>
<dbReference type="PANTHER" id="PTHR43130:SF2">
    <property type="entry name" value="DJ-1_PFPI DOMAIN-CONTAINING PROTEIN"/>
    <property type="match status" value="1"/>
</dbReference>
<sequence>MHVQIALYDGFDPLDVLGPFEVFHSAGVFSGGGVTTEFVSAEGARDVPSGFPSIKLTATSAVDVNKKSVIVVPGAAGSLSLDPAVVDGIGWILSQARSTELPDRLGEALARPDMTVATVCGGSILLAHAGLADGRPLVTHERGQDLAGTKAVPVEARMVDDGNLLSCGNVTSGLDLALYLVEREVGPRVAHAVSELIRHERRGTVWSTTGAPVSLA</sequence>
<dbReference type="InterPro" id="IPR029062">
    <property type="entry name" value="Class_I_gatase-like"/>
</dbReference>
<keyword evidence="3" id="KW-1185">Reference proteome</keyword>
<evidence type="ECO:0000259" key="1">
    <source>
        <dbReference type="Pfam" id="PF01965"/>
    </source>
</evidence>
<reference evidence="2 3" key="1">
    <citation type="submission" date="2017-11" db="EMBL/GenBank/DDBJ databases">
        <title>Draft genome of actinobacteria isolated from guarana (Paullinia cupana (Mart.) Ducke.</title>
        <authorList>
            <person name="Siqueira K.A."/>
            <person name="Liotti R.G."/>
            <person name="Mendes T.A.O."/>
            <person name="Soares M.A."/>
        </authorList>
    </citation>
    <scope>NUCLEOTIDE SEQUENCE [LARGE SCALE GENOMIC DNA]</scope>
    <source>
        <strain evidence="2 3">193</strain>
    </source>
</reference>
<accession>A0A3M0HSC6</accession>
<feature type="domain" description="DJ-1/PfpI" evidence="1">
    <location>
        <begin position="3"/>
        <end position="182"/>
    </location>
</feature>
<dbReference type="GO" id="GO:0006355">
    <property type="term" value="P:regulation of DNA-templated transcription"/>
    <property type="evidence" value="ECO:0007669"/>
    <property type="project" value="TreeGrafter"/>
</dbReference>
<keyword evidence="2" id="KW-0808">Transferase</keyword>
<dbReference type="RefSeq" id="WP_121894779.1">
    <property type="nucleotide sequence ID" value="NZ_PENI01000043.1"/>
</dbReference>
<dbReference type="Proteomes" id="UP000270471">
    <property type="component" value="Unassembled WGS sequence"/>
</dbReference>
<dbReference type="GO" id="GO:0016740">
    <property type="term" value="F:transferase activity"/>
    <property type="evidence" value="ECO:0007669"/>
    <property type="project" value="UniProtKB-KW"/>
</dbReference>